<feature type="repeat" description="PPR" evidence="2">
    <location>
        <begin position="209"/>
        <end position="243"/>
    </location>
</feature>
<organism evidence="3 4">
    <name type="scientific">Cinchona calisaya</name>
    <dbReference type="NCBI Taxonomy" id="153742"/>
    <lineage>
        <taxon>Eukaryota</taxon>
        <taxon>Viridiplantae</taxon>
        <taxon>Streptophyta</taxon>
        <taxon>Embryophyta</taxon>
        <taxon>Tracheophyta</taxon>
        <taxon>Spermatophyta</taxon>
        <taxon>Magnoliopsida</taxon>
        <taxon>eudicotyledons</taxon>
        <taxon>Gunneridae</taxon>
        <taxon>Pentapetalae</taxon>
        <taxon>asterids</taxon>
        <taxon>lamiids</taxon>
        <taxon>Gentianales</taxon>
        <taxon>Rubiaceae</taxon>
        <taxon>Cinchonoideae</taxon>
        <taxon>Cinchoneae</taxon>
        <taxon>Cinchona</taxon>
    </lineage>
</organism>
<accession>A0ABD3A2R3</accession>
<dbReference type="EMBL" id="JBJUIK010000006">
    <property type="protein sequence ID" value="KAL3525236.1"/>
    <property type="molecule type" value="Genomic_DNA"/>
</dbReference>
<dbReference type="Gene3D" id="1.25.40.10">
    <property type="entry name" value="Tetratricopeptide repeat domain"/>
    <property type="match status" value="3"/>
</dbReference>
<reference evidence="3 4" key="1">
    <citation type="submission" date="2024-11" db="EMBL/GenBank/DDBJ databases">
        <title>A near-complete genome assembly of Cinchona calisaya.</title>
        <authorList>
            <person name="Lian D.C."/>
            <person name="Zhao X.W."/>
            <person name="Wei L."/>
        </authorList>
    </citation>
    <scope>NUCLEOTIDE SEQUENCE [LARGE SCALE GENOMIC DNA]</scope>
    <source>
        <tissue evidence="3">Nenye</tissue>
    </source>
</reference>
<name>A0ABD3A2R3_9GENT</name>
<dbReference type="InterPro" id="IPR046960">
    <property type="entry name" value="PPR_At4g14850-like_plant"/>
</dbReference>
<evidence type="ECO:0008006" key="5">
    <source>
        <dbReference type="Google" id="ProtNLM"/>
    </source>
</evidence>
<dbReference type="NCBIfam" id="TIGR00756">
    <property type="entry name" value="PPR"/>
    <property type="match status" value="4"/>
</dbReference>
<keyword evidence="1" id="KW-0677">Repeat</keyword>
<dbReference type="InterPro" id="IPR046848">
    <property type="entry name" value="E_motif"/>
</dbReference>
<dbReference type="InterPro" id="IPR011990">
    <property type="entry name" value="TPR-like_helical_dom_sf"/>
</dbReference>
<evidence type="ECO:0000256" key="1">
    <source>
        <dbReference type="ARBA" id="ARBA00022737"/>
    </source>
</evidence>
<dbReference type="FunFam" id="1.25.40.10:FF:001237">
    <property type="entry name" value="Pentatricopeptide repeat-containing protein"/>
    <property type="match status" value="1"/>
</dbReference>
<proteinExistence type="predicted"/>
<dbReference type="PANTHER" id="PTHR47926">
    <property type="entry name" value="PENTATRICOPEPTIDE REPEAT-CONTAINING PROTEIN"/>
    <property type="match status" value="1"/>
</dbReference>
<feature type="repeat" description="PPR" evidence="2">
    <location>
        <begin position="341"/>
        <end position="375"/>
    </location>
</feature>
<dbReference type="PROSITE" id="PS51375">
    <property type="entry name" value="PPR"/>
    <property type="match status" value="3"/>
</dbReference>
<evidence type="ECO:0000313" key="4">
    <source>
        <dbReference type="Proteomes" id="UP001630127"/>
    </source>
</evidence>
<evidence type="ECO:0000256" key="2">
    <source>
        <dbReference type="PROSITE-ProRule" id="PRU00708"/>
    </source>
</evidence>
<feature type="repeat" description="PPR" evidence="2">
    <location>
        <begin position="108"/>
        <end position="142"/>
    </location>
</feature>
<dbReference type="InterPro" id="IPR002885">
    <property type="entry name" value="PPR_rpt"/>
</dbReference>
<dbReference type="AlphaFoldDB" id="A0ABD3A2R3"/>
<keyword evidence="4" id="KW-1185">Reference proteome</keyword>
<evidence type="ECO:0000313" key="3">
    <source>
        <dbReference type="EMBL" id="KAL3525236.1"/>
    </source>
</evidence>
<dbReference type="Pfam" id="PF20431">
    <property type="entry name" value="E_motif"/>
    <property type="match status" value="1"/>
</dbReference>
<sequence>MARVSLKEFFKISATFLSHPNPTKPSFFSSFSHSKSPPKTHSLYKKTLDFLDSFQSLSLSHLFQIQAQLITSGLLQHPSFSGRFVKICSNLCDLDYTFLVFKCIDFPTTFVVNTLIKACSSNSLPEKAVIFYFEMVKDGFFPNSFSFPPLFSGCAKMGCLNLGQKCHGQAVKMGVDGVLPVQNSLVHFYACCGLMDSVRKIVVSMSVKDMVSWNSVIDSFAKLGDLDLAHKLFDAMPQRNVVSWNIMMTGYLDLGSPGNGLKLFREMVKLGFRGNEVTMVNVLTACGRSARLKEGKSVHRILIRDFGNLSLIINTSLIHMYSRCGRADAARLIFDRMPLKNLVSWNAMILGYCIHGNPKDGLHLYDQMISGNSRLEEEEIHISNKRKSVNINGIVPDEVTFIGVLLACAHEGLLTEGRNYFRQMIDVFGVKPNFAHYWCMANILDVVGQRKEAIEFLKTMPAGVDKSSETSLWAGLFSSCRFQGDAILGEQLALDLIEQDPRNFSYYALLVNIYAVAGKWEEVARTKAMMKENGIRRTPGCSLEDLTGIVHWMKVGAKWQEFTGSCRRRTQEAND</sequence>
<dbReference type="PANTHER" id="PTHR47926:SF365">
    <property type="entry name" value="DYW DOMAIN-CONTAINING PROTEIN"/>
    <property type="match status" value="1"/>
</dbReference>
<protein>
    <recommendedName>
        <fullName evidence="5">Pentatricopeptide repeat-containing protein</fullName>
    </recommendedName>
</protein>
<dbReference type="Proteomes" id="UP001630127">
    <property type="component" value="Unassembled WGS sequence"/>
</dbReference>
<dbReference type="Pfam" id="PF01535">
    <property type="entry name" value="PPR"/>
    <property type="match status" value="2"/>
</dbReference>
<dbReference type="Pfam" id="PF13041">
    <property type="entry name" value="PPR_2"/>
    <property type="match status" value="2"/>
</dbReference>
<comment type="caution">
    <text evidence="3">The sequence shown here is derived from an EMBL/GenBank/DDBJ whole genome shotgun (WGS) entry which is preliminary data.</text>
</comment>
<gene>
    <name evidence="3" type="ORF">ACH5RR_013608</name>
</gene>